<accession>A0A0J6FR86</accession>
<proteinExistence type="predicted"/>
<dbReference type="SUPFAM" id="SSF47413">
    <property type="entry name" value="lambda repressor-like DNA-binding domains"/>
    <property type="match status" value="1"/>
</dbReference>
<dbReference type="Proteomes" id="UP000035996">
    <property type="component" value="Unassembled WGS sequence"/>
</dbReference>
<keyword evidence="1" id="KW-0805">Transcription regulation</keyword>
<gene>
    <name evidence="5" type="ORF">AB986_13050</name>
</gene>
<dbReference type="PROSITE" id="PS50932">
    <property type="entry name" value="HTH_LACI_2"/>
    <property type="match status" value="1"/>
</dbReference>
<evidence type="ECO:0000256" key="3">
    <source>
        <dbReference type="ARBA" id="ARBA00023163"/>
    </source>
</evidence>
<dbReference type="GO" id="GO:0000976">
    <property type="term" value="F:transcription cis-regulatory region binding"/>
    <property type="evidence" value="ECO:0007669"/>
    <property type="project" value="TreeGrafter"/>
</dbReference>
<keyword evidence="2" id="KW-0238">DNA-binding</keyword>
<name>A0A0J6FR86_9BACL</name>
<evidence type="ECO:0000313" key="6">
    <source>
        <dbReference type="Proteomes" id="UP000035996"/>
    </source>
</evidence>
<protein>
    <submittedName>
        <fullName evidence="5">LacI family transcriptional regulator</fullName>
    </submittedName>
</protein>
<dbReference type="Pfam" id="PF13377">
    <property type="entry name" value="Peripla_BP_3"/>
    <property type="match status" value="1"/>
</dbReference>
<dbReference type="InterPro" id="IPR046335">
    <property type="entry name" value="LacI/GalR-like_sensor"/>
</dbReference>
<dbReference type="PANTHER" id="PTHR30146">
    <property type="entry name" value="LACI-RELATED TRANSCRIPTIONAL REPRESSOR"/>
    <property type="match status" value="1"/>
</dbReference>
<dbReference type="STRING" id="157733.AB986_13050"/>
<dbReference type="GO" id="GO:0003700">
    <property type="term" value="F:DNA-binding transcription factor activity"/>
    <property type="evidence" value="ECO:0007669"/>
    <property type="project" value="TreeGrafter"/>
</dbReference>
<dbReference type="PANTHER" id="PTHR30146:SF109">
    <property type="entry name" value="HTH-TYPE TRANSCRIPTIONAL REGULATOR GALS"/>
    <property type="match status" value="1"/>
</dbReference>
<dbReference type="RefSeq" id="WP_048311553.1">
    <property type="nucleotide sequence ID" value="NZ_CP119526.1"/>
</dbReference>
<dbReference type="InterPro" id="IPR000843">
    <property type="entry name" value="HTH_LacI"/>
</dbReference>
<dbReference type="SUPFAM" id="SSF53822">
    <property type="entry name" value="Periplasmic binding protein-like I"/>
    <property type="match status" value="1"/>
</dbReference>
<dbReference type="InterPro" id="IPR010982">
    <property type="entry name" value="Lambda_DNA-bd_dom_sf"/>
</dbReference>
<dbReference type="Gene3D" id="1.10.260.40">
    <property type="entry name" value="lambda repressor-like DNA-binding domains"/>
    <property type="match status" value="1"/>
</dbReference>
<reference evidence="5" key="1">
    <citation type="submission" date="2015-06" db="EMBL/GenBank/DDBJ databases">
        <authorList>
            <person name="Liu B."/>
            <person name="Wang J."/>
            <person name="Zhu Y."/>
            <person name="Liu G."/>
            <person name="Chen Q."/>
            <person name="Zheng C."/>
            <person name="Che J."/>
            <person name="Ge C."/>
            <person name="Shi H."/>
            <person name="Pan Z."/>
            <person name="Liu X."/>
        </authorList>
    </citation>
    <scope>NUCLEOTIDE SEQUENCE [LARGE SCALE GENOMIC DNA]</scope>
    <source>
        <strain evidence="5">DSM 16346</strain>
    </source>
</reference>
<dbReference type="PATRIC" id="fig|157733.3.peg.652"/>
<evidence type="ECO:0000256" key="2">
    <source>
        <dbReference type="ARBA" id="ARBA00023125"/>
    </source>
</evidence>
<evidence type="ECO:0000256" key="1">
    <source>
        <dbReference type="ARBA" id="ARBA00023015"/>
    </source>
</evidence>
<evidence type="ECO:0000259" key="4">
    <source>
        <dbReference type="PROSITE" id="PS50932"/>
    </source>
</evidence>
<dbReference type="AlphaFoldDB" id="A0A0J6FR86"/>
<dbReference type="EMBL" id="LELK01000004">
    <property type="protein sequence ID" value="KMM36842.1"/>
    <property type="molecule type" value="Genomic_DNA"/>
</dbReference>
<dbReference type="InterPro" id="IPR028082">
    <property type="entry name" value="Peripla_BP_I"/>
</dbReference>
<keyword evidence="3" id="KW-0804">Transcription</keyword>
<comment type="caution">
    <text evidence="5">The sequence shown here is derived from an EMBL/GenBank/DDBJ whole genome shotgun (WGS) entry which is preliminary data.</text>
</comment>
<dbReference type="CDD" id="cd06267">
    <property type="entry name" value="PBP1_LacI_sugar_binding-like"/>
    <property type="match status" value="1"/>
</dbReference>
<dbReference type="Pfam" id="PF00356">
    <property type="entry name" value="LacI"/>
    <property type="match status" value="1"/>
</dbReference>
<sequence>MATIKDVAKRAGVAVSTASYALNNIKKVSPATVKKVQDAARELNYQKNGFASDLKRTKTNTIALILKDLSGPYYSELIKGVQEVTMTNGFDLIACSSIGGSQSTAVKFLKEKRVDGAIILAHNITDEIIHESAREGFPIVVLDRNLDNDHIIQVEVDNTQGGYIATEHLIQNGHQEIAYISGPYDSHDNEMRYNGFQQALKDHELRFQTRWKISGDFTREGGYRATKMLIAQGNLPTAAFYANDEMALGGIQAFRENRISVPEDISVIGFDDIQLSEYVSPSLTTIKQPKYEAGALAVHLIFQQLSLEKVERYYKLPTELVERKSVRTRSLDKETERPIN</sequence>
<evidence type="ECO:0000313" key="5">
    <source>
        <dbReference type="EMBL" id="KMM36842.1"/>
    </source>
</evidence>
<dbReference type="SMART" id="SM00354">
    <property type="entry name" value="HTH_LACI"/>
    <property type="match status" value="1"/>
</dbReference>
<feature type="domain" description="HTH lacI-type" evidence="4">
    <location>
        <begin position="2"/>
        <end position="56"/>
    </location>
</feature>
<dbReference type="Gene3D" id="3.40.50.2300">
    <property type="match status" value="2"/>
</dbReference>
<keyword evidence="6" id="KW-1185">Reference proteome</keyword>
<organism evidence="5 6">
    <name type="scientific">Guptibacillus hwajinpoensis</name>
    <dbReference type="NCBI Taxonomy" id="208199"/>
    <lineage>
        <taxon>Bacteria</taxon>
        <taxon>Bacillati</taxon>
        <taxon>Bacillota</taxon>
        <taxon>Bacilli</taxon>
        <taxon>Bacillales</taxon>
        <taxon>Guptibacillaceae</taxon>
        <taxon>Guptibacillus</taxon>
    </lineage>
</organism>
<dbReference type="CDD" id="cd01392">
    <property type="entry name" value="HTH_LacI"/>
    <property type="match status" value="1"/>
</dbReference>
<dbReference type="OrthoDB" id="9775106at2"/>